<dbReference type="SUPFAM" id="SSF53335">
    <property type="entry name" value="S-adenosyl-L-methionine-dependent methyltransferases"/>
    <property type="match status" value="1"/>
</dbReference>
<dbReference type="Gene3D" id="3.40.50.150">
    <property type="entry name" value="Vaccinia Virus protein VP39"/>
    <property type="match status" value="1"/>
</dbReference>
<name>A0AA38XN18_9EURO</name>
<dbReference type="PANTHER" id="PTHR43861:SF1">
    <property type="entry name" value="TRANS-ACONITATE 2-METHYLTRANSFERASE"/>
    <property type="match status" value="1"/>
</dbReference>
<comment type="caution">
    <text evidence="2">The sequence shown here is derived from an EMBL/GenBank/DDBJ whole genome shotgun (WGS) entry which is preliminary data.</text>
</comment>
<gene>
    <name evidence="2" type="ORF">H2200_000180</name>
</gene>
<organism evidence="2 3">
    <name type="scientific">Cladophialophora chaetospira</name>
    <dbReference type="NCBI Taxonomy" id="386627"/>
    <lineage>
        <taxon>Eukaryota</taxon>
        <taxon>Fungi</taxon>
        <taxon>Dikarya</taxon>
        <taxon>Ascomycota</taxon>
        <taxon>Pezizomycotina</taxon>
        <taxon>Eurotiomycetes</taxon>
        <taxon>Chaetothyriomycetidae</taxon>
        <taxon>Chaetothyriales</taxon>
        <taxon>Herpotrichiellaceae</taxon>
        <taxon>Cladophialophora</taxon>
    </lineage>
</organism>
<dbReference type="Proteomes" id="UP001172673">
    <property type="component" value="Unassembled WGS sequence"/>
</dbReference>
<evidence type="ECO:0000313" key="2">
    <source>
        <dbReference type="EMBL" id="KAJ9616462.1"/>
    </source>
</evidence>
<reference evidence="2" key="1">
    <citation type="submission" date="2022-10" db="EMBL/GenBank/DDBJ databases">
        <title>Culturing micro-colonial fungi from biological soil crusts in the Mojave desert and describing Neophaeococcomyces mojavensis, and introducing the new genera and species Taxawa tesnikishii.</title>
        <authorList>
            <person name="Kurbessoian T."/>
            <person name="Stajich J.E."/>
        </authorList>
    </citation>
    <scope>NUCLEOTIDE SEQUENCE</scope>
    <source>
        <strain evidence="2">TK_41</strain>
    </source>
</reference>
<sequence length="269" mass="30156">MSTTRESENGHDMVRPYDKMMAVFAQRTAAKCASFVIEHIRPTDRMLDVGCGVGFITLDFARLVPQGQVIGIDISESDLAIARDAADAQGVKNVEFRQVDAYKLAETFEENSFDIIHAHQVLLHVSEPVKILQQMRRLVKSRGYVASTDCAEVFTYPLLPAAEKQKAVWLELARRRGAYGLGGRKNHEWAHSAGFDWSQIEVGTGSQQWYGEAVKEWAKGAGPSMRSLALNSGMLTAEEYDEIEEDTLQWSERPESRVMELDGTILCRK</sequence>
<dbReference type="InterPro" id="IPR029063">
    <property type="entry name" value="SAM-dependent_MTases_sf"/>
</dbReference>
<dbReference type="AlphaFoldDB" id="A0AA38XN18"/>
<dbReference type="PANTHER" id="PTHR43861">
    <property type="entry name" value="TRANS-ACONITATE 2-METHYLTRANSFERASE-RELATED"/>
    <property type="match status" value="1"/>
</dbReference>
<keyword evidence="3" id="KW-1185">Reference proteome</keyword>
<accession>A0AA38XN18</accession>
<evidence type="ECO:0000259" key="1">
    <source>
        <dbReference type="Pfam" id="PF13847"/>
    </source>
</evidence>
<dbReference type="InterPro" id="IPR025714">
    <property type="entry name" value="Methyltranfer_dom"/>
</dbReference>
<feature type="domain" description="Methyltransferase" evidence="1">
    <location>
        <begin position="43"/>
        <end position="154"/>
    </location>
</feature>
<proteinExistence type="predicted"/>
<dbReference type="Pfam" id="PF13847">
    <property type="entry name" value="Methyltransf_31"/>
    <property type="match status" value="1"/>
</dbReference>
<dbReference type="CDD" id="cd02440">
    <property type="entry name" value="AdoMet_MTases"/>
    <property type="match status" value="1"/>
</dbReference>
<dbReference type="EMBL" id="JAPDRK010000001">
    <property type="protein sequence ID" value="KAJ9616462.1"/>
    <property type="molecule type" value="Genomic_DNA"/>
</dbReference>
<protein>
    <recommendedName>
        <fullName evidence="1">Methyltransferase domain-containing protein</fullName>
    </recommendedName>
</protein>
<evidence type="ECO:0000313" key="3">
    <source>
        <dbReference type="Proteomes" id="UP001172673"/>
    </source>
</evidence>